<feature type="transmembrane region" description="Helical" evidence="9">
    <location>
        <begin position="21"/>
        <end position="46"/>
    </location>
</feature>
<feature type="transmembrane region" description="Helical" evidence="9">
    <location>
        <begin position="155"/>
        <end position="183"/>
    </location>
</feature>
<evidence type="ECO:0000259" key="10">
    <source>
        <dbReference type="PROSITE" id="PS51104"/>
    </source>
</evidence>
<feature type="transmembrane region" description="Helical" evidence="9">
    <location>
        <begin position="234"/>
        <end position="255"/>
    </location>
</feature>
<keyword evidence="5" id="KW-0598">Phosphotransferase system</keyword>
<dbReference type="PROSITE" id="PS51104">
    <property type="entry name" value="PTS_EIIC_TYPE_2"/>
    <property type="match status" value="1"/>
</dbReference>
<accession>A0A8J8C9S8</accession>
<dbReference type="Pfam" id="PF02378">
    <property type="entry name" value="PTS_EIIC"/>
    <property type="match status" value="1"/>
</dbReference>
<reference evidence="11" key="1">
    <citation type="submission" date="2021-06" db="EMBL/GenBank/DDBJ databases">
        <title>Halomicroarcula sp. F24A a new haloarchaeum isolated from saline soil.</title>
        <authorList>
            <person name="Duran-Viseras A."/>
            <person name="Sanchez-Porro C."/>
            <person name="Ventosa A."/>
        </authorList>
    </citation>
    <scope>NUCLEOTIDE SEQUENCE</scope>
    <source>
        <strain evidence="11">F24A</strain>
    </source>
</reference>
<dbReference type="RefSeq" id="WP_220590110.1">
    <property type="nucleotide sequence ID" value="NZ_RKLQ01000006.1"/>
</dbReference>
<evidence type="ECO:0000256" key="5">
    <source>
        <dbReference type="ARBA" id="ARBA00022683"/>
    </source>
</evidence>
<feature type="domain" description="PTS EIIC type-2" evidence="10">
    <location>
        <begin position="18"/>
        <end position="364"/>
    </location>
</feature>
<keyword evidence="2" id="KW-0813">Transport</keyword>
<protein>
    <submittedName>
        <fullName evidence="11">PTS fructose transporter subunit IIC</fullName>
    </submittedName>
</protein>
<dbReference type="Proteomes" id="UP000783863">
    <property type="component" value="Unassembled WGS sequence"/>
</dbReference>
<dbReference type="NCBIfam" id="TIGR01427">
    <property type="entry name" value="PTS_IIC_fructo"/>
    <property type="match status" value="1"/>
</dbReference>
<organism evidence="11 12">
    <name type="scientific">Haloarcula salinisoli</name>
    <dbReference type="NCBI Taxonomy" id="2487746"/>
    <lineage>
        <taxon>Archaea</taxon>
        <taxon>Methanobacteriati</taxon>
        <taxon>Methanobacteriota</taxon>
        <taxon>Stenosarchaea group</taxon>
        <taxon>Halobacteria</taxon>
        <taxon>Halobacteriales</taxon>
        <taxon>Haloarculaceae</taxon>
        <taxon>Haloarcula</taxon>
    </lineage>
</organism>
<evidence type="ECO:0000256" key="8">
    <source>
        <dbReference type="ARBA" id="ARBA00023136"/>
    </source>
</evidence>
<dbReference type="GO" id="GO:0008982">
    <property type="term" value="F:protein-N(PI)-phosphohistidine-sugar phosphotransferase activity"/>
    <property type="evidence" value="ECO:0007669"/>
    <property type="project" value="InterPro"/>
</dbReference>
<evidence type="ECO:0000256" key="7">
    <source>
        <dbReference type="ARBA" id="ARBA00022989"/>
    </source>
</evidence>
<feature type="transmembrane region" description="Helical" evidence="9">
    <location>
        <begin position="61"/>
        <end position="84"/>
    </location>
</feature>
<feature type="transmembrane region" description="Helical" evidence="9">
    <location>
        <begin position="123"/>
        <end position="143"/>
    </location>
</feature>
<comment type="caution">
    <text evidence="11">The sequence shown here is derived from an EMBL/GenBank/DDBJ whole genome shotgun (WGS) entry which is preliminary data.</text>
</comment>
<keyword evidence="8 9" id="KW-0472">Membrane</keyword>
<dbReference type="PANTHER" id="PTHR30505">
    <property type="entry name" value="FRUCTOSE-LIKE PERMEASE"/>
    <property type="match status" value="1"/>
</dbReference>
<evidence type="ECO:0000256" key="9">
    <source>
        <dbReference type="SAM" id="Phobius"/>
    </source>
</evidence>
<feature type="transmembrane region" description="Helical" evidence="9">
    <location>
        <begin position="195"/>
        <end position="213"/>
    </location>
</feature>
<evidence type="ECO:0000256" key="6">
    <source>
        <dbReference type="ARBA" id="ARBA00022692"/>
    </source>
</evidence>
<evidence type="ECO:0000313" key="12">
    <source>
        <dbReference type="Proteomes" id="UP000783863"/>
    </source>
</evidence>
<dbReference type="EMBL" id="RKLQ01000006">
    <property type="protein sequence ID" value="MBX0305921.1"/>
    <property type="molecule type" value="Genomic_DNA"/>
</dbReference>
<name>A0A8J8C9S8_9EURY</name>
<evidence type="ECO:0000313" key="11">
    <source>
        <dbReference type="EMBL" id="MBX0305921.1"/>
    </source>
</evidence>
<dbReference type="GO" id="GO:0009401">
    <property type="term" value="P:phosphoenolpyruvate-dependent sugar phosphotransferase system"/>
    <property type="evidence" value="ECO:0007669"/>
    <property type="project" value="UniProtKB-KW"/>
</dbReference>
<dbReference type="GO" id="GO:0005351">
    <property type="term" value="F:carbohydrate:proton symporter activity"/>
    <property type="evidence" value="ECO:0007669"/>
    <property type="project" value="InterPro"/>
</dbReference>
<evidence type="ECO:0000256" key="1">
    <source>
        <dbReference type="ARBA" id="ARBA00004429"/>
    </source>
</evidence>
<sequence>MSESPKFERLLRSHVTSVKEDLMTGVSFMIPFVTIGGIFLALAYAVGDTQAVFDNTGSPGWFLAQVGTAGLTIMVPILGAYIAYAIADRPGLAPGFLLSFIIQDGVVVSEAAAVIGVSGGEAGAGYLGAIVAGLLAGYVARWFKGLDVPEFLVPMMPVLIIPVATMAVLTPIMLFVLGVPVALANASLTGFLEGMQGGQAMFVGLILGGMMAFDMGGPVNKVAYVFSTGLITEGIYAPMAAVMIGGMVPPIGLAISNFISPHKYAAEMYENAKSGVVLGLSFITEGAIPYAAADPLRVIPAVVAGSAAGGAASMALNVTMPAPHGGIFVIPLSNKPFIFLGCIVLGSFVTAAVALLLKPDFEDRVEAGTESSAGTAQPSDD</sequence>
<keyword evidence="6 9" id="KW-0812">Transmembrane</keyword>
<dbReference type="InterPro" id="IPR003352">
    <property type="entry name" value="PTS_EIIC"/>
</dbReference>
<keyword evidence="3" id="KW-1003">Cell membrane</keyword>
<dbReference type="InterPro" id="IPR006327">
    <property type="entry name" value="PTS_IIC_fruc"/>
</dbReference>
<keyword evidence="4" id="KW-0762">Sugar transport</keyword>
<feature type="transmembrane region" description="Helical" evidence="9">
    <location>
        <begin position="96"/>
        <end position="117"/>
    </location>
</feature>
<dbReference type="GO" id="GO:0090563">
    <property type="term" value="F:protein-phosphocysteine-sugar phosphotransferase activity"/>
    <property type="evidence" value="ECO:0007669"/>
    <property type="project" value="TreeGrafter"/>
</dbReference>
<keyword evidence="12" id="KW-1185">Reference proteome</keyword>
<feature type="transmembrane region" description="Helical" evidence="9">
    <location>
        <begin position="336"/>
        <end position="357"/>
    </location>
</feature>
<evidence type="ECO:0000256" key="4">
    <source>
        <dbReference type="ARBA" id="ARBA00022597"/>
    </source>
</evidence>
<evidence type="ECO:0000256" key="3">
    <source>
        <dbReference type="ARBA" id="ARBA00022475"/>
    </source>
</evidence>
<keyword evidence="7 9" id="KW-1133">Transmembrane helix</keyword>
<feature type="transmembrane region" description="Helical" evidence="9">
    <location>
        <begin position="275"/>
        <end position="293"/>
    </location>
</feature>
<dbReference type="InterPro" id="IPR013014">
    <property type="entry name" value="PTS_EIIC_2"/>
</dbReference>
<dbReference type="GO" id="GO:0005886">
    <property type="term" value="C:plasma membrane"/>
    <property type="evidence" value="ECO:0007669"/>
    <property type="project" value="UniProtKB-SubCell"/>
</dbReference>
<gene>
    <name evidence="11" type="ORF">EGD98_19940</name>
</gene>
<dbReference type="AlphaFoldDB" id="A0A8J8C9S8"/>
<dbReference type="InterPro" id="IPR050864">
    <property type="entry name" value="Bacterial_PTS_Sugar_Transport"/>
</dbReference>
<comment type="subcellular location">
    <subcellularLocation>
        <location evidence="1">Cell inner membrane</location>
        <topology evidence="1">Multi-pass membrane protein</topology>
    </subcellularLocation>
</comment>
<evidence type="ECO:0000256" key="2">
    <source>
        <dbReference type="ARBA" id="ARBA00022448"/>
    </source>
</evidence>
<dbReference type="PANTHER" id="PTHR30505:SF0">
    <property type="entry name" value="FRUCTOSE-LIKE PTS SYSTEM EIIBC COMPONENT-RELATED"/>
    <property type="match status" value="1"/>
</dbReference>
<proteinExistence type="predicted"/>